<feature type="compositionally biased region" description="Polar residues" evidence="1">
    <location>
        <begin position="1"/>
        <end position="14"/>
    </location>
</feature>
<feature type="region of interest" description="Disordered" evidence="1">
    <location>
        <begin position="1"/>
        <end position="47"/>
    </location>
</feature>
<sequence length="65" mass="7291">MESRQDFVTSTNAMFQPEKEESGSVSCSGSVKKSKGHSGSVKESKKTKGHFVIRWQKKVLRAFEL</sequence>
<feature type="compositionally biased region" description="Low complexity" evidence="1">
    <location>
        <begin position="23"/>
        <end position="39"/>
    </location>
</feature>
<gene>
    <name evidence="2" type="ORF">FH972_026412</name>
</gene>
<dbReference type="AlphaFoldDB" id="A0A5N6L493"/>
<dbReference type="Proteomes" id="UP000327013">
    <property type="component" value="Unassembled WGS sequence"/>
</dbReference>
<comment type="caution">
    <text evidence="2">The sequence shown here is derived from an EMBL/GenBank/DDBJ whole genome shotgun (WGS) entry which is preliminary data.</text>
</comment>
<evidence type="ECO:0000313" key="3">
    <source>
        <dbReference type="Proteomes" id="UP000327013"/>
    </source>
</evidence>
<keyword evidence="3" id="KW-1185">Reference proteome</keyword>
<organism evidence="2 3">
    <name type="scientific">Carpinus fangiana</name>
    <dbReference type="NCBI Taxonomy" id="176857"/>
    <lineage>
        <taxon>Eukaryota</taxon>
        <taxon>Viridiplantae</taxon>
        <taxon>Streptophyta</taxon>
        <taxon>Embryophyta</taxon>
        <taxon>Tracheophyta</taxon>
        <taxon>Spermatophyta</taxon>
        <taxon>Magnoliopsida</taxon>
        <taxon>eudicotyledons</taxon>
        <taxon>Gunneridae</taxon>
        <taxon>Pentapetalae</taxon>
        <taxon>rosids</taxon>
        <taxon>fabids</taxon>
        <taxon>Fagales</taxon>
        <taxon>Betulaceae</taxon>
        <taxon>Carpinus</taxon>
    </lineage>
</organism>
<evidence type="ECO:0000256" key="1">
    <source>
        <dbReference type="SAM" id="MobiDB-lite"/>
    </source>
</evidence>
<evidence type="ECO:0000313" key="2">
    <source>
        <dbReference type="EMBL" id="KAB8720531.1"/>
    </source>
</evidence>
<accession>A0A5N6L493</accession>
<protein>
    <submittedName>
        <fullName evidence="2">Uncharacterized protein</fullName>
    </submittedName>
</protein>
<name>A0A5N6L493_9ROSI</name>
<proteinExistence type="predicted"/>
<dbReference type="EMBL" id="VIBQ01000093">
    <property type="protein sequence ID" value="KAB8720531.1"/>
    <property type="molecule type" value="Genomic_DNA"/>
</dbReference>
<reference evidence="2 3" key="1">
    <citation type="submission" date="2019-06" db="EMBL/GenBank/DDBJ databases">
        <title>A chromosomal-level reference genome of Carpinus fangiana (Coryloideae, Betulaceae).</title>
        <authorList>
            <person name="Yang X."/>
            <person name="Wang Z."/>
            <person name="Zhang L."/>
            <person name="Hao G."/>
            <person name="Liu J."/>
            <person name="Yang Y."/>
        </authorList>
    </citation>
    <scope>NUCLEOTIDE SEQUENCE [LARGE SCALE GENOMIC DNA]</scope>
    <source>
        <strain evidence="2">Cfa_2016G</strain>
        <tissue evidence="2">Leaf</tissue>
    </source>
</reference>